<dbReference type="InterPro" id="IPR005151">
    <property type="entry name" value="Tail-specific_protease"/>
</dbReference>
<gene>
    <name evidence="5" type="ORF">K505DRAFT_413446</name>
</gene>
<dbReference type="InterPro" id="IPR029045">
    <property type="entry name" value="ClpP/crotonase-like_dom_sf"/>
</dbReference>
<name>A0A6A6XVL1_9PLEO</name>
<reference evidence="5" key="1">
    <citation type="journal article" date="2020" name="Stud. Mycol.">
        <title>101 Dothideomycetes genomes: a test case for predicting lifestyles and emergence of pathogens.</title>
        <authorList>
            <person name="Haridas S."/>
            <person name="Albert R."/>
            <person name="Binder M."/>
            <person name="Bloem J."/>
            <person name="Labutti K."/>
            <person name="Salamov A."/>
            <person name="Andreopoulos B."/>
            <person name="Baker S."/>
            <person name="Barry K."/>
            <person name="Bills G."/>
            <person name="Bluhm B."/>
            <person name="Cannon C."/>
            <person name="Castanera R."/>
            <person name="Culley D."/>
            <person name="Daum C."/>
            <person name="Ezra D."/>
            <person name="Gonzalez J."/>
            <person name="Henrissat B."/>
            <person name="Kuo A."/>
            <person name="Liang C."/>
            <person name="Lipzen A."/>
            <person name="Lutzoni F."/>
            <person name="Magnuson J."/>
            <person name="Mondo S."/>
            <person name="Nolan M."/>
            <person name="Ohm R."/>
            <person name="Pangilinan J."/>
            <person name="Park H.-J."/>
            <person name="Ramirez L."/>
            <person name="Alfaro M."/>
            <person name="Sun H."/>
            <person name="Tritt A."/>
            <person name="Yoshinaga Y."/>
            <person name="Zwiers L.-H."/>
            <person name="Turgeon B."/>
            <person name="Goodwin S."/>
            <person name="Spatafora J."/>
            <person name="Crous P."/>
            <person name="Grigoriev I."/>
        </authorList>
    </citation>
    <scope>NUCLEOTIDE SEQUENCE</scope>
    <source>
        <strain evidence="5">CBS 109.77</strain>
    </source>
</reference>
<dbReference type="InterPro" id="IPR056186">
    <property type="entry name" value="PDZ_CPAF-rel"/>
</dbReference>
<dbReference type="GO" id="GO:0008236">
    <property type="term" value="F:serine-type peptidase activity"/>
    <property type="evidence" value="ECO:0007669"/>
    <property type="project" value="InterPro"/>
</dbReference>
<sequence>MRSAMPLISSVVSALLLCNLALSIPISEFITPTGPPDATSTACGDLIVAKEQGYRVFWAEEAFECLKNVPFDPAVATRFIHYYNQTLQFQSTLALLKNTPEGYQQPSIDVVQELWQIQGKVDAGLYQNQYVFEADVQLFVNRIHDAHVYLQAGILAPFTFASPYGLISASPDGKTPPAIYLRDDIIQSRLEGWNPFPITQINGIDTIEYLTAFAELNSIGYLEPHADWNALLESPALDIQGSMSVLQSATFYPGDELNFTLANTTVVRTWWLALYDEPYHTGPLTTPGDFYNYFVLGYTPASFDPENPGEQWWPNEEIEEGGNTTEPVPEPALPDYGCADGTPLLPNWCDDTRGAYPNDPVVAQEDLSTIKGGIVTGYILNDISTGVLSIPSFWETGNDTNNFFKAVDNFISIASTKKVSRIVIDLQQNRGGLTLLALSVFKRFFYEIDPPYTGSRIRSHELANTLGNTYSEWWDGLENGEDGALNPLYKPLSSSEWVVTNRINEATSTNFTSWPEYSGPSLEHSAVQQYNLSDEIFDIAAFQRWIPYGYGISVDANGKKDGWAPENIVLLTDGLCSSACAYFVELMSHQAGVKTVVVGGRPSTGPMQTASGNRGARLYSGEAIDVDFANVDTIVDNQEVFSSLPSRADRGMWIDFAGFNIRDQMRKDDLTKVPLQFKYDAADCRIYHTIANVHNMTQLWRDAAAATWDDPSLCVEDSTGYSSHSGNSSPPKPPPARAAQTPVLDLGFIQPVNVAINTTANLINFGTRTSITASNLRNCPADSRCGGTTECLTVDVWCSDQKHTGTVRVCLPPCSSLNPTCSGEMECQLTRDVTTKKRLPPRKSLRGVTIPGETYFTTHKEGNCVPPNIDPVAHPSVGCPV</sequence>
<dbReference type="InterPro" id="IPR052766">
    <property type="entry name" value="S41A_metabolite_peptidase"/>
</dbReference>
<feature type="domain" description="Tail specific protease" evidence="3">
    <location>
        <begin position="385"/>
        <end position="605"/>
    </location>
</feature>
<keyword evidence="6" id="KW-1185">Reference proteome</keyword>
<keyword evidence="2" id="KW-0732">Signal</keyword>
<evidence type="ECO:0000259" key="4">
    <source>
        <dbReference type="Pfam" id="PF23658"/>
    </source>
</evidence>
<protein>
    <submittedName>
        <fullName evidence="5">Uncharacterized protein</fullName>
    </submittedName>
</protein>
<dbReference type="Pfam" id="PF23658">
    <property type="entry name" value="PDZ_CPAF_rel"/>
    <property type="match status" value="1"/>
</dbReference>
<dbReference type="PANTHER" id="PTHR37049">
    <property type="entry name" value="PEPTIDASE S41 FAMILY PROTEIN"/>
    <property type="match status" value="1"/>
</dbReference>
<dbReference type="PANTHER" id="PTHR37049:SF5">
    <property type="entry name" value="TAIL SPECIFIC PROTEASE DOMAIN-CONTAINING PROTEIN"/>
    <property type="match status" value="1"/>
</dbReference>
<dbReference type="OrthoDB" id="27214at2759"/>
<dbReference type="AlphaFoldDB" id="A0A6A6XVL1"/>
<accession>A0A6A6XVL1</accession>
<feature type="domain" description="CPAF-like PDZ" evidence="4">
    <location>
        <begin position="159"/>
        <end position="278"/>
    </location>
</feature>
<feature type="signal peptide" evidence="2">
    <location>
        <begin position="1"/>
        <end position="23"/>
    </location>
</feature>
<dbReference type="Pfam" id="PF03572">
    <property type="entry name" value="Peptidase_S41"/>
    <property type="match status" value="1"/>
</dbReference>
<dbReference type="SUPFAM" id="SSF52096">
    <property type="entry name" value="ClpP/crotonase"/>
    <property type="match status" value="1"/>
</dbReference>
<organism evidence="5 6">
    <name type="scientific">Melanomma pulvis-pyrius CBS 109.77</name>
    <dbReference type="NCBI Taxonomy" id="1314802"/>
    <lineage>
        <taxon>Eukaryota</taxon>
        <taxon>Fungi</taxon>
        <taxon>Dikarya</taxon>
        <taxon>Ascomycota</taxon>
        <taxon>Pezizomycotina</taxon>
        <taxon>Dothideomycetes</taxon>
        <taxon>Pleosporomycetidae</taxon>
        <taxon>Pleosporales</taxon>
        <taxon>Melanommataceae</taxon>
        <taxon>Melanomma</taxon>
    </lineage>
</organism>
<dbReference type="EMBL" id="MU001758">
    <property type="protein sequence ID" value="KAF2799804.1"/>
    <property type="molecule type" value="Genomic_DNA"/>
</dbReference>
<evidence type="ECO:0000313" key="6">
    <source>
        <dbReference type="Proteomes" id="UP000799757"/>
    </source>
</evidence>
<dbReference type="Gene3D" id="3.90.226.10">
    <property type="entry name" value="2-enoyl-CoA Hydratase, Chain A, domain 1"/>
    <property type="match status" value="1"/>
</dbReference>
<feature type="chain" id="PRO_5025471202" evidence="2">
    <location>
        <begin position="24"/>
        <end position="881"/>
    </location>
</feature>
<dbReference type="Proteomes" id="UP000799757">
    <property type="component" value="Unassembled WGS sequence"/>
</dbReference>
<evidence type="ECO:0000259" key="3">
    <source>
        <dbReference type="Pfam" id="PF03572"/>
    </source>
</evidence>
<evidence type="ECO:0000256" key="1">
    <source>
        <dbReference type="SAM" id="MobiDB-lite"/>
    </source>
</evidence>
<proteinExistence type="predicted"/>
<evidence type="ECO:0000256" key="2">
    <source>
        <dbReference type="SAM" id="SignalP"/>
    </source>
</evidence>
<evidence type="ECO:0000313" key="5">
    <source>
        <dbReference type="EMBL" id="KAF2799804.1"/>
    </source>
</evidence>
<dbReference type="GO" id="GO:0006508">
    <property type="term" value="P:proteolysis"/>
    <property type="evidence" value="ECO:0007669"/>
    <property type="project" value="InterPro"/>
</dbReference>
<feature type="region of interest" description="Disordered" evidence="1">
    <location>
        <begin position="719"/>
        <end position="739"/>
    </location>
</feature>